<dbReference type="EMBL" id="BKZW01000004">
    <property type="protein sequence ID" value="GER91861.1"/>
    <property type="molecule type" value="Genomic_DNA"/>
</dbReference>
<comment type="caution">
    <text evidence="1">The sequence shown here is derived from an EMBL/GenBank/DDBJ whole genome shotgun (WGS) entry which is preliminary data.</text>
</comment>
<reference evidence="1 2" key="1">
    <citation type="submission" date="2019-10" db="EMBL/GenBank/DDBJ databases">
        <title>Dictyobacter vulcani sp. nov., within the class Ktedonobacteria, isolated from soil of volcanic Mt. Zao.</title>
        <authorList>
            <person name="Zheng Y."/>
            <person name="Wang C.M."/>
            <person name="Sakai Y."/>
            <person name="Abe K."/>
            <person name="Yokota A."/>
            <person name="Yabe S."/>
        </authorList>
    </citation>
    <scope>NUCLEOTIDE SEQUENCE [LARGE SCALE GENOMIC DNA]</scope>
    <source>
        <strain evidence="1 2">W12</strain>
    </source>
</reference>
<organism evidence="1 2">
    <name type="scientific">Dictyobacter vulcani</name>
    <dbReference type="NCBI Taxonomy" id="2607529"/>
    <lineage>
        <taxon>Bacteria</taxon>
        <taxon>Bacillati</taxon>
        <taxon>Chloroflexota</taxon>
        <taxon>Ktedonobacteria</taxon>
        <taxon>Ktedonobacterales</taxon>
        <taxon>Dictyobacteraceae</taxon>
        <taxon>Dictyobacter</taxon>
    </lineage>
</organism>
<evidence type="ECO:0000313" key="2">
    <source>
        <dbReference type="Proteomes" id="UP000326912"/>
    </source>
</evidence>
<keyword evidence="2" id="KW-1185">Reference proteome</keyword>
<dbReference type="Proteomes" id="UP000326912">
    <property type="component" value="Unassembled WGS sequence"/>
</dbReference>
<sequence length="61" mass="6990">MNVVFVRLQCKQREFLPLAALLYQPFCLFLYLPRENTASVLGKPYQMVSNRVAGISGFTHL</sequence>
<gene>
    <name evidence="1" type="ORF">KDW_60230</name>
</gene>
<proteinExistence type="predicted"/>
<protein>
    <submittedName>
        <fullName evidence="1">Uncharacterized protein</fullName>
    </submittedName>
</protein>
<accession>A0A5J4KZG4</accession>
<name>A0A5J4KZG4_9CHLR</name>
<evidence type="ECO:0000313" key="1">
    <source>
        <dbReference type="EMBL" id="GER91861.1"/>
    </source>
</evidence>
<dbReference type="AlphaFoldDB" id="A0A5J4KZG4"/>